<dbReference type="GO" id="GO:0046872">
    <property type="term" value="F:metal ion binding"/>
    <property type="evidence" value="ECO:0007669"/>
    <property type="project" value="UniProtKB-KW"/>
</dbReference>
<dbReference type="PANTHER" id="PTHR43560:SF1">
    <property type="entry name" value="ION-TRANSLOCATING OXIDOREDUCTASE COMPLEX SUBUNIT B"/>
    <property type="match status" value="1"/>
</dbReference>
<dbReference type="PROSITE" id="PS51656">
    <property type="entry name" value="4FE4S"/>
    <property type="match status" value="1"/>
</dbReference>
<evidence type="ECO:0000313" key="8">
    <source>
        <dbReference type="Proteomes" id="UP000199476"/>
    </source>
</evidence>
<dbReference type="OrthoDB" id="9798098at2"/>
<evidence type="ECO:0000256" key="1">
    <source>
        <dbReference type="ARBA" id="ARBA00022485"/>
    </source>
</evidence>
<dbReference type="InterPro" id="IPR017896">
    <property type="entry name" value="4Fe4S_Fe-S-bd"/>
</dbReference>
<dbReference type="PROSITE" id="PS51379">
    <property type="entry name" value="4FE4S_FER_2"/>
    <property type="match status" value="2"/>
</dbReference>
<dbReference type="Pfam" id="PF04060">
    <property type="entry name" value="FeS"/>
    <property type="match status" value="1"/>
</dbReference>
<dbReference type="InterPro" id="IPR050395">
    <property type="entry name" value="4Fe4S_Ferredoxin_RnfB"/>
</dbReference>
<feature type="domain" description="4Fe-4S ferredoxin-type" evidence="5">
    <location>
        <begin position="5"/>
        <end position="34"/>
    </location>
</feature>
<dbReference type="RefSeq" id="WP_089760989.1">
    <property type="nucleotide sequence ID" value="NZ_FNGO01000017.1"/>
</dbReference>
<dbReference type="Gene3D" id="3.40.950.10">
    <property type="entry name" value="Fe-only Hydrogenase (Larger Subunit), Chain L, domain 3"/>
    <property type="match status" value="1"/>
</dbReference>
<dbReference type="EMBL" id="FNGO01000017">
    <property type="protein sequence ID" value="SDM12073.1"/>
    <property type="molecule type" value="Genomic_DNA"/>
</dbReference>
<dbReference type="PROSITE" id="PS00198">
    <property type="entry name" value="4FE4S_FER_1"/>
    <property type="match status" value="2"/>
</dbReference>
<sequence>MSEIHSVLLKEEKCEGCTNCVKDCPTNAIRVHGGKADIKDDLCIDCAECIRTCEHNAKYIEADRLDQIDNYKYTAALIPPSFYGQFKENSSPGQIMKGLKNLGFTEVYNVARAAEALARRTASFLKERDQFYISSSCPVVVRLVQKIYPELVDHLLPFKSPVEMTARKAREEIKQETGLSVSNIGIFFITPCSAKLTSVKLALGQEKSQLDGAIAVREIYEHLYPFLQSHDRGENENKKRTDKLDTSFLPAAGIKWGQSGGEGDLLQNLEQPGALTVSGLDEVRKALDELVRNNLTGVKYLEMVSCPQGCVGGVLNIVNPYQAKYNIRTLVRSAEEKLSVSSPEFSEYDYELRQGFSSDQRGELDADMEKALEKLARLEEEEEVLPGLNCASCGAPDCETLAEDIVKGEAERIDCIFMLRQKIQRLAEQVSNLSRELPPVFSEEDKTARDKSRGNNI</sequence>
<name>A0A1G9QM51_9FIRM</name>
<evidence type="ECO:0000256" key="3">
    <source>
        <dbReference type="ARBA" id="ARBA00023004"/>
    </source>
</evidence>
<dbReference type="PANTHER" id="PTHR43560">
    <property type="entry name" value="ION-TRANSLOCATING OXIDOREDUCTASE COMPLEX SUBUNIT B"/>
    <property type="match status" value="1"/>
</dbReference>
<dbReference type="Proteomes" id="UP000199476">
    <property type="component" value="Unassembled WGS sequence"/>
</dbReference>
<accession>A0A1G9QM51</accession>
<dbReference type="Gene3D" id="3.30.70.20">
    <property type="match status" value="1"/>
</dbReference>
<keyword evidence="4" id="KW-0411">Iron-sulfur</keyword>
<gene>
    <name evidence="7" type="ORF">SAMN04488692_11733</name>
</gene>
<dbReference type="InterPro" id="IPR009016">
    <property type="entry name" value="Fe_hydrogenase"/>
</dbReference>
<dbReference type="SUPFAM" id="SSF53920">
    <property type="entry name" value="Fe-only hydrogenase"/>
    <property type="match status" value="1"/>
</dbReference>
<organism evidence="7 8">
    <name type="scientific">Halarsenatibacter silvermanii</name>
    <dbReference type="NCBI Taxonomy" id="321763"/>
    <lineage>
        <taxon>Bacteria</taxon>
        <taxon>Bacillati</taxon>
        <taxon>Bacillota</taxon>
        <taxon>Clostridia</taxon>
        <taxon>Halanaerobiales</taxon>
        <taxon>Halarsenatibacteraceae</taxon>
        <taxon>Halarsenatibacter</taxon>
    </lineage>
</organism>
<keyword evidence="2" id="KW-0479">Metal-binding</keyword>
<keyword evidence="3" id="KW-0408">Iron</keyword>
<proteinExistence type="predicted"/>
<evidence type="ECO:0000313" key="7">
    <source>
        <dbReference type="EMBL" id="SDM12073.1"/>
    </source>
</evidence>
<dbReference type="Pfam" id="PF13237">
    <property type="entry name" value="Fer4_10"/>
    <property type="match status" value="1"/>
</dbReference>
<keyword evidence="8" id="KW-1185">Reference proteome</keyword>
<evidence type="ECO:0000259" key="6">
    <source>
        <dbReference type="PROSITE" id="PS51656"/>
    </source>
</evidence>
<protein>
    <submittedName>
        <fullName evidence="7">Iron only hydrogenase large subunit, C-terminal domain</fullName>
    </submittedName>
</protein>
<dbReference type="SUPFAM" id="SSF54862">
    <property type="entry name" value="4Fe-4S ferredoxins"/>
    <property type="match status" value="1"/>
</dbReference>
<dbReference type="AlphaFoldDB" id="A0A1G9QM51"/>
<feature type="domain" description="4Fe-4S" evidence="6">
    <location>
        <begin position="373"/>
        <end position="432"/>
    </location>
</feature>
<dbReference type="GO" id="GO:0051539">
    <property type="term" value="F:4 iron, 4 sulfur cluster binding"/>
    <property type="evidence" value="ECO:0007669"/>
    <property type="project" value="UniProtKB-KW"/>
</dbReference>
<reference evidence="7 8" key="1">
    <citation type="submission" date="2016-10" db="EMBL/GenBank/DDBJ databases">
        <authorList>
            <person name="de Groot N.N."/>
        </authorList>
    </citation>
    <scope>NUCLEOTIDE SEQUENCE [LARGE SCALE GENOMIC DNA]</scope>
    <source>
        <strain evidence="7 8">SLAS-1</strain>
    </source>
</reference>
<feature type="domain" description="4Fe-4S ferredoxin-type" evidence="5">
    <location>
        <begin position="35"/>
        <end position="63"/>
    </location>
</feature>
<dbReference type="Pfam" id="PF02906">
    <property type="entry name" value="Fe_hyd_lg_C"/>
    <property type="match status" value="1"/>
</dbReference>
<dbReference type="InterPro" id="IPR007202">
    <property type="entry name" value="4Fe-4S_dom"/>
</dbReference>
<evidence type="ECO:0000256" key="4">
    <source>
        <dbReference type="ARBA" id="ARBA00023014"/>
    </source>
</evidence>
<dbReference type="Gene3D" id="1.10.15.40">
    <property type="entry name" value="Electron transport complex subunit B, putative Fe-S cluster"/>
    <property type="match status" value="1"/>
</dbReference>
<dbReference type="InterPro" id="IPR017900">
    <property type="entry name" value="4Fe4S_Fe_S_CS"/>
</dbReference>
<dbReference type="InterPro" id="IPR004108">
    <property type="entry name" value="Fe_hydrogenase_lsu_C"/>
</dbReference>
<dbReference type="STRING" id="321763.SAMN04488692_11733"/>
<evidence type="ECO:0000256" key="2">
    <source>
        <dbReference type="ARBA" id="ARBA00022723"/>
    </source>
</evidence>
<keyword evidence="1" id="KW-0004">4Fe-4S</keyword>
<evidence type="ECO:0000259" key="5">
    <source>
        <dbReference type="PROSITE" id="PS51379"/>
    </source>
</evidence>